<evidence type="ECO:0000256" key="1">
    <source>
        <dbReference type="ARBA" id="ARBA00000085"/>
    </source>
</evidence>
<dbReference type="SUPFAM" id="SSF47384">
    <property type="entry name" value="Homodimeric domain of signal transducing histidine kinase"/>
    <property type="match status" value="1"/>
</dbReference>
<evidence type="ECO:0000256" key="6">
    <source>
        <dbReference type="ARBA" id="ARBA00022741"/>
    </source>
</evidence>
<evidence type="ECO:0000313" key="12">
    <source>
        <dbReference type="Proteomes" id="UP000247978"/>
    </source>
</evidence>
<dbReference type="Proteomes" id="UP000247978">
    <property type="component" value="Unassembled WGS sequence"/>
</dbReference>
<evidence type="ECO:0000256" key="7">
    <source>
        <dbReference type="ARBA" id="ARBA00022777"/>
    </source>
</evidence>
<dbReference type="EC" id="2.7.13.3" evidence="3"/>
<dbReference type="PRINTS" id="PR00344">
    <property type="entry name" value="BCTRLSENSOR"/>
</dbReference>
<dbReference type="Gene3D" id="1.10.287.130">
    <property type="match status" value="1"/>
</dbReference>
<dbReference type="InterPro" id="IPR050351">
    <property type="entry name" value="BphY/WalK/GraS-like"/>
</dbReference>
<comment type="catalytic activity">
    <reaction evidence="1">
        <text>ATP + protein L-histidine = ADP + protein N-phospho-L-histidine.</text>
        <dbReference type="EC" id="2.7.13.3"/>
    </reaction>
</comment>
<name>A0A2V3VVI1_9BACI</name>
<dbReference type="GO" id="GO:0016036">
    <property type="term" value="P:cellular response to phosphate starvation"/>
    <property type="evidence" value="ECO:0007669"/>
    <property type="project" value="TreeGrafter"/>
</dbReference>
<dbReference type="Pfam" id="PF02518">
    <property type="entry name" value="HATPase_c"/>
    <property type="match status" value="1"/>
</dbReference>
<keyword evidence="9" id="KW-0902">Two-component regulatory system</keyword>
<keyword evidence="8" id="KW-0067">ATP-binding</keyword>
<evidence type="ECO:0000313" key="11">
    <source>
        <dbReference type="EMBL" id="PXW84811.1"/>
    </source>
</evidence>
<dbReference type="SMART" id="SM00388">
    <property type="entry name" value="HisKA"/>
    <property type="match status" value="1"/>
</dbReference>
<protein>
    <recommendedName>
        <fullName evidence="3">histidine kinase</fullName>
        <ecNumber evidence="3">2.7.13.3</ecNumber>
    </recommendedName>
</protein>
<evidence type="ECO:0000256" key="2">
    <source>
        <dbReference type="ARBA" id="ARBA00004370"/>
    </source>
</evidence>
<dbReference type="GO" id="GO:0005886">
    <property type="term" value="C:plasma membrane"/>
    <property type="evidence" value="ECO:0007669"/>
    <property type="project" value="TreeGrafter"/>
</dbReference>
<dbReference type="InterPro" id="IPR004358">
    <property type="entry name" value="Sig_transdc_His_kin-like_C"/>
</dbReference>
<dbReference type="SUPFAM" id="SSF55874">
    <property type="entry name" value="ATPase domain of HSP90 chaperone/DNA topoisomerase II/histidine kinase"/>
    <property type="match status" value="1"/>
</dbReference>
<dbReference type="Pfam" id="PF00512">
    <property type="entry name" value="HisKA"/>
    <property type="match status" value="1"/>
</dbReference>
<dbReference type="CDD" id="cd00075">
    <property type="entry name" value="HATPase"/>
    <property type="match status" value="1"/>
</dbReference>
<dbReference type="OrthoDB" id="9792991at2"/>
<keyword evidence="6" id="KW-0547">Nucleotide-binding</keyword>
<dbReference type="RefSeq" id="WP_158525679.1">
    <property type="nucleotide sequence ID" value="NZ_JBHUHB010000001.1"/>
</dbReference>
<dbReference type="GO" id="GO:0000155">
    <property type="term" value="F:phosphorelay sensor kinase activity"/>
    <property type="evidence" value="ECO:0007669"/>
    <property type="project" value="InterPro"/>
</dbReference>
<dbReference type="EMBL" id="QJJQ01000013">
    <property type="protein sequence ID" value="PXW84811.1"/>
    <property type="molecule type" value="Genomic_DNA"/>
</dbReference>
<dbReference type="PANTHER" id="PTHR45453:SF1">
    <property type="entry name" value="PHOSPHATE REGULON SENSOR PROTEIN PHOR"/>
    <property type="match status" value="1"/>
</dbReference>
<keyword evidence="12" id="KW-1185">Reference proteome</keyword>
<keyword evidence="5" id="KW-0808">Transferase</keyword>
<organism evidence="11 12">
    <name type="scientific">Pseudogracilibacillus auburnensis</name>
    <dbReference type="NCBI Taxonomy" id="1494959"/>
    <lineage>
        <taxon>Bacteria</taxon>
        <taxon>Bacillati</taxon>
        <taxon>Bacillota</taxon>
        <taxon>Bacilli</taxon>
        <taxon>Bacillales</taxon>
        <taxon>Bacillaceae</taxon>
        <taxon>Pseudogracilibacillus</taxon>
    </lineage>
</organism>
<keyword evidence="7 11" id="KW-0418">Kinase</keyword>
<gene>
    <name evidence="11" type="ORF">DFR56_11355</name>
</gene>
<reference evidence="11 12" key="1">
    <citation type="submission" date="2018-05" db="EMBL/GenBank/DDBJ databases">
        <title>Genomic Encyclopedia of Type Strains, Phase IV (KMG-IV): sequencing the most valuable type-strain genomes for metagenomic binning, comparative biology and taxonomic classification.</title>
        <authorList>
            <person name="Goeker M."/>
        </authorList>
    </citation>
    <scope>NUCLEOTIDE SEQUENCE [LARGE SCALE GENOMIC DNA]</scope>
    <source>
        <strain evidence="11 12">DSM 28556</strain>
    </source>
</reference>
<dbReference type="Gene3D" id="3.30.565.10">
    <property type="entry name" value="Histidine kinase-like ATPase, C-terminal domain"/>
    <property type="match status" value="1"/>
</dbReference>
<dbReference type="InterPro" id="IPR003594">
    <property type="entry name" value="HATPase_dom"/>
</dbReference>
<dbReference type="InterPro" id="IPR036890">
    <property type="entry name" value="HATPase_C_sf"/>
</dbReference>
<evidence type="ECO:0000256" key="5">
    <source>
        <dbReference type="ARBA" id="ARBA00022679"/>
    </source>
</evidence>
<evidence type="ECO:0000256" key="4">
    <source>
        <dbReference type="ARBA" id="ARBA00022553"/>
    </source>
</evidence>
<sequence>MVYLLLTILCTILIIFFFHLLQTRRQIKQLSFQLQRYNREETSMKVNLSTANKSLEDLAIIINETIDKKTESEVISNQMQKELKRAVASMSHDLRTPLTSIIGYLQLINDKNISEEQREEYLHIVLKRTSRLHTLIDNFFSLSTVDSEEYLLQPKKTLLNTLLQEILLSYYDEFTTAGKEPTIHIVEENLFVLIDETAFKRIVENVLLNAIQHSNGNITIELKKEDHCVLFEVTNTIKPDDTPDIKHIFDRFYTTDRARNHGNGLGLSIVQRLMNKTNGQVKAEINKDEFNIVCTWHLYQQV</sequence>
<dbReference type="InterPro" id="IPR003661">
    <property type="entry name" value="HisK_dim/P_dom"/>
</dbReference>
<proteinExistence type="predicted"/>
<dbReference type="FunFam" id="1.10.287.130:FF:000001">
    <property type="entry name" value="Two-component sensor histidine kinase"/>
    <property type="match status" value="1"/>
</dbReference>
<comment type="caution">
    <text evidence="11">The sequence shown here is derived from an EMBL/GenBank/DDBJ whole genome shotgun (WGS) entry which is preliminary data.</text>
</comment>
<keyword evidence="4" id="KW-0597">Phosphoprotein</keyword>
<dbReference type="CDD" id="cd00082">
    <property type="entry name" value="HisKA"/>
    <property type="match status" value="1"/>
</dbReference>
<dbReference type="InterPro" id="IPR005467">
    <property type="entry name" value="His_kinase_dom"/>
</dbReference>
<dbReference type="SMART" id="SM00387">
    <property type="entry name" value="HATPase_c"/>
    <property type="match status" value="1"/>
</dbReference>
<evidence type="ECO:0000256" key="8">
    <source>
        <dbReference type="ARBA" id="ARBA00022840"/>
    </source>
</evidence>
<comment type="subcellular location">
    <subcellularLocation>
        <location evidence="2">Membrane</location>
    </subcellularLocation>
</comment>
<accession>A0A2V3VVI1</accession>
<feature type="domain" description="Histidine kinase" evidence="10">
    <location>
        <begin position="89"/>
        <end position="284"/>
    </location>
</feature>
<dbReference type="PROSITE" id="PS50109">
    <property type="entry name" value="HIS_KIN"/>
    <property type="match status" value="1"/>
</dbReference>
<evidence type="ECO:0000256" key="3">
    <source>
        <dbReference type="ARBA" id="ARBA00012438"/>
    </source>
</evidence>
<dbReference type="InterPro" id="IPR036097">
    <property type="entry name" value="HisK_dim/P_sf"/>
</dbReference>
<dbReference type="PANTHER" id="PTHR45453">
    <property type="entry name" value="PHOSPHATE REGULON SENSOR PROTEIN PHOR"/>
    <property type="match status" value="1"/>
</dbReference>
<dbReference type="AlphaFoldDB" id="A0A2V3VVI1"/>
<dbReference type="GO" id="GO:0004721">
    <property type="term" value="F:phosphoprotein phosphatase activity"/>
    <property type="evidence" value="ECO:0007669"/>
    <property type="project" value="TreeGrafter"/>
</dbReference>
<evidence type="ECO:0000256" key="9">
    <source>
        <dbReference type="ARBA" id="ARBA00023012"/>
    </source>
</evidence>
<dbReference type="GO" id="GO:0005524">
    <property type="term" value="F:ATP binding"/>
    <property type="evidence" value="ECO:0007669"/>
    <property type="project" value="UniProtKB-KW"/>
</dbReference>
<evidence type="ECO:0000259" key="10">
    <source>
        <dbReference type="PROSITE" id="PS50109"/>
    </source>
</evidence>